<feature type="compositionally biased region" description="Acidic residues" evidence="1">
    <location>
        <begin position="1541"/>
        <end position="1555"/>
    </location>
</feature>
<feature type="compositionally biased region" description="Basic and acidic residues" evidence="1">
    <location>
        <begin position="1696"/>
        <end position="1707"/>
    </location>
</feature>
<feature type="compositionally biased region" description="Low complexity" evidence="1">
    <location>
        <begin position="1323"/>
        <end position="1337"/>
    </location>
</feature>
<dbReference type="OrthoDB" id="409642at2759"/>
<feature type="compositionally biased region" description="Basic and acidic residues" evidence="1">
    <location>
        <begin position="1479"/>
        <end position="1504"/>
    </location>
</feature>
<accession>A0A9Q1DS27</accession>
<proteinExistence type="predicted"/>
<gene>
    <name evidence="3" type="ORF">COCON_G00064480</name>
</gene>
<feature type="compositionally biased region" description="Pro residues" evidence="1">
    <location>
        <begin position="1567"/>
        <end position="1579"/>
    </location>
</feature>
<feature type="compositionally biased region" description="Polar residues" evidence="1">
    <location>
        <begin position="1396"/>
        <end position="1414"/>
    </location>
</feature>
<feature type="region of interest" description="Disordered" evidence="1">
    <location>
        <begin position="1821"/>
        <end position="1843"/>
    </location>
</feature>
<dbReference type="PANTHER" id="PTHR22427:SF2">
    <property type="entry name" value="BTB_POZ DOMAIN-CONTAINING PROTEIN 8"/>
    <property type="match status" value="1"/>
</dbReference>
<feature type="region of interest" description="Disordered" evidence="1">
    <location>
        <begin position="431"/>
        <end position="458"/>
    </location>
</feature>
<organism evidence="3 4">
    <name type="scientific">Conger conger</name>
    <name type="common">Conger eel</name>
    <name type="synonym">Muraena conger</name>
    <dbReference type="NCBI Taxonomy" id="82655"/>
    <lineage>
        <taxon>Eukaryota</taxon>
        <taxon>Metazoa</taxon>
        <taxon>Chordata</taxon>
        <taxon>Craniata</taxon>
        <taxon>Vertebrata</taxon>
        <taxon>Euteleostomi</taxon>
        <taxon>Actinopterygii</taxon>
        <taxon>Neopterygii</taxon>
        <taxon>Teleostei</taxon>
        <taxon>Anguilliformes</taxon>
        <taxon>Congridae</taxon>
        <taxon>Conger</taxon>
    </lineage>
</organism>
<feature type="domain" description="BTB" evidence="2">
    <location>
        <begin position="366"/>
        <end position="428"/>
    </location>
</feature>
<dbReference type="SUPFAM" id="SSF53098">
    <property type="entry name" value="Ribonuclease H-like"/>
    <property type="match status" value="1"/>
</dbReference>
<feature type="compositionally biased region" description="Basic and acidic residues" evidence="1">
    <location>
        <begin position="1824"/>
        <end position="1843"/>
    </location>
</feature>
<evidence type="ECO:0000313" key="4">
    <source>
        <dbReference type="Proteomes" id="UP001152803"/>
    </source>
</evidence>
<dbReference type="InterPro" id="IPR027907">
    <property type="entry name" value="BTBD8_C"/>
</dbReference>
<name>A0A9Q1DS27_CONCO</name>
<dbReference type="Proteomes" id="UP001152803">
    <property type="component" value="Unassembled WGS sequence"/>
</dbReference>
<dbReference type="EMBL" id="JAFJMO010000004">
    <property type="protein sequence ID" value="KAJ8279382.1"/>
    <property type="molecule type" value="Genomic_DNA"/>
</dbReference>
<reference evidence="3" key="1">
    <citation type="journal article" date="2023" name="Science">
        <title>Genome structures resolve the early diversification of teleost fishes.</title>
        <authorList>
            <person name="Parey E."/>
            <person name="Louis A."/>
            <person name="Montfort J."/>
            <person name="Bouchez O."/>
            <person name="Roques C."/>
            <person name="Iampietro C."/>
            <person name="Lluch J."/>
            <person name="Castinel A."/>
            <person name="Donnadieu C."/>
            <person name="Desvignes T."/>
            <person name="Floi Bucao C."/>
            <person name="Jouanno E."/>
            <person name="Wen M."/>
            <person name="Mejri S."/>
            <person name="Dirks R."/>
            <person name="Jansen H."/>
            <person name="Henkel C."/>
            <person name="Chen W.J."/>
            <person name="Zahm M."/>
            <person name="Cabau C."/>
            <person name="Klopp C."/>
            <person name="Thompson A.W."/>
            <person name="Robinson-Rechavi M."/>
            <person name="Braasch I."/>
            <person name="Lecointre G."/>
            <person name="Bobe J."/>
            <person name="Postlethwait J.H."/>
            <person name="Berthelot C."/>
            <person name="Roest Crollius H."/>
            <person name="Guiguen Y."/>
        </authorList>
    </citation>
    <scope>NUCLEOTIDE SEQUENCE</scope>
    <source>
        <strain evidence="3">Concon-B</strain>
    </source>
</reference>
<feature type="compositionally biased region" description="Basic and acidic residues" evidence="1">
    <location>
        <begin position="1219"/>
        <end position="1233"/>
    </location>
</feature>
<feature type="region of interest" description="Disordered" evidence="1">
    <location>
        <begin position="824"/>
        <end position="1602"/>
    </location>
</feature>
<dbReference type="Pfam" id="PF15363">
    <property type="entry name" value="BTBD8_C"/>
    <property type="match status" value="1"/>
</dbReference>
<dbReference type="InterPro" id="IPR043225">
    <property type="entry name" value="BACK_BTBD8"/>
</dbReference>
<protein>
    <recommendedName>
        <fullName evidence="2">BTB domain-containing protein</fullName>
    </recommendedName>
</protein>
<dbReference type="Gene3D" id="3.30.710.10">
    <property type="entry name" value="Potassium Channel Kv1.1, Chain A"/>
    <property type="match status" value="2"/>
</dbReference>
<evidence type="ECO:0000259" key="2">
    <source>
        <dbReference type="PROSITE" id="PS50097"/>
    </source>
</evidence>
<feature type="compositionally biased region" description="Low complexity" evidence="1">
    <location>
        <begin position="1236"/>
        <end position="1250"/>
    </location>
</feature>
<evidence type="ECO:0000256" key="1">
    <source>
        <dbReference type="SAM" id="MobiDB-lite"/>
    </source>
</evidence>
<feature type="region of interest" description="Disordered" evidence="1">
    <location>
        <begin position="1696"/>
        <end position="1732"/>
    </location>
</feature>
<dbReference type="Pfam" id="PF26017">
    <property type="entry name" value="BACK_BTBD8"/>
    <property type="match status" value="1"/>
</dbReference>
<dbReference type="InterPro" id="IPR012337">
    <property type="entry name" value="RNaseH-like_sf"/>
</dbReference>
<dbReference type="InterPro" id="IPR000210">
    <property type="entry name" value="BTB/POZ_dom"/>
</dbReference>
<dbReference type="Pfam" id="PF00651">
    <property type="entry name" value="BTB"/>
    <property type="match status" value="1"/>
</dbReference>
<dbReference type="PANTHER" id="PTHR22427">
    <property type="entry name" value="GH15728P"/>
    <property type="match status" value="1"/>
</dbReference>
<dbReference type="SUPFAM" id="SSF54695">
    <property type="entry name" value="POZ domain"/>
    <property type="match status" value="2"/>
</dbReference>
<dbReference type="SMART" id="SM00225">
    <property type="entry name" value="BTB"/>
    <property type="match status" value="1"/>
</dbReference>
<feature type="compositionally biased region" description="Low complexity" evidence="1">
    <location>
        <begin position="1129"/>
        <end position="1142"/>
    </location>
</feature>
<sequence length="1948" mass="210862">MPLNTVTKAGFTALVKRLDKRYSMPSRTYFSQVAIPELYKTCRQRVTAELKTAEFFATTTDMWSSRTAEPYQSLTVHFINEGFDLKACCLQTAYFPDDHTGENIAAGLREGLASWDLDEDNHVCVTTDNASNMVKAAQLNEWTRLQCFGHRLHLAIENAMKDDRVSRATGLCKKLVGHFSHSWKKKAAMTEAQRELNLPEHALITECPTRWGSKELMIARVLEQIKAISQVLSSDQNARHLIPTWQDIEVLESIHKALHPLQEFTDALSGEEYISISYLKPVLHLLAASVLAEDDEDTDLSRSIKTKVLAYLKEKYSDPDTQELLDVVSFLDPRFKIQYIRADHIPAIKTRLKTEMEQLLIEENEADVTLCVGSSTFRAHKAVVLARAPHLLEDASADSDLIHVKNLKTAELKDFLLRVYTAEERMGKFQKPVLGSPEPTRQGVGTNPPCLAETSAGRNSDLPTLETACGLGADLLDLYQTGRASDISIEVGARVFQAHRPILCARSQYFSAMLSGRWLESSRQCITLQGLGPEEMEILLQFMYGATLDLPPGTNLCQVVYAADMLGLDGPKDVAEVVLTRDYCRFFPKPVDGVQKSILECLSLSHSLRFERLYGLCLRWVAEHFVKCWSERSFALLPAGLQRHCLTTVTEAMTVKNVVSLLCSSEQLIGSLPEVKWAKQALALANELQEACLRTIVTHLPEVTHTVAFHTLRRVEEFSLEPRTLKKICAAVKDGLTVENCCRLFAAVDGMAGNEEEGDEFPEEMGTKGDQESFRHEVRALRVRLWTFLLQSFFAVRHTQGWRSLSPKHREKIQAAALDKGDGRILGKKPVFTSSQQQKRVKCPAAPSESPRPPRRQDAPRSVAQTAARTMKSDGLGHGVPGRGACNEAPKGKNGKAKAQPEDRGVNGKAKMAAASTTELNGATNAQDRARRENSAPVANGPRGSPTGRVGKEPEKKANPGARPKTGPASSAATGQPRGGKLQRSGSGKDPPQRPDGTSSAPTPASTTSASASSSVSPENGSNSPRSPALGHKPKSTAQITTRSPLTKTSQKPELGKANSMASKVSTREADSKAKPPPSGRATAVLPGTRADPKGRSTPSGSENHGSRPASAATARKPASPRKEEGRASPRLSAAGARGASEAAKKKSTKTTPATGTEAKPATKSTKPGPSPSRQSPLPPSKSGTKQKSSAETPAGKPALRPGGAAKQAPPGPKKQAAKSKEASPRKSPESKSAEPVLGAEGAVPGAGVEHSQPRAVDMEDSSHNPPRLPGSCNGGENLPSNPPTTDHCLLSETSVQETEPEHHVVADGAQSDRLSAAAPAQGFPVGATPVGPGPTAEEQEGAGKWAAGYPIPSSLYARQGQTLECLNPPKHSNPPADTPGSPGGSEMPMEGPWSSPHQQVSPESETGSVTTSSDDIKPRSEDYDAGGSQDDDCSNERGGSGFSKCGTMRCPDFLGRSSSDTSTPEELKACDGGAGLRVEVRLRGRDVADPFHTHSTSEEEAARRRPRSWLRRDDGPTEDGPSQGEVLVDVKGVPELGLYYDEEDDGEEEEEEEVGNERAEAEIPPGKVPSPPVDPSPAPFRGIVNPAFEDAGGADNELPDYQPSSGFCRSVLLSVDECEELASEEGGTQSPLGDRPAACDVFENDPRHPHPNSRSTSRHPKSTPNHCGSFPDFKEPPMEENVVEGGATTPLFLTEVRDPPQEDRKCPGTGGVKASGLLVEPDTFDLRPQERPCRLDLQNTDHYPNGNSPTEPVDAQRVDLHLDLRDPQLTMSTPTHAATSPTGDLDDCDDRLDQTCTYDRRPSKTLSPIYEMDVGEAFEQSSDADRCTVGRPEQPGEKEDNGVFAERDWTLLRQLLSDQDSSLGIINSVPEDLNLAQYLIKQTLALSRDCLEMHAMLPHEKETFKRWAELISPLEDSATSITVTSFSPEDAASPQGEWTIVELETHH</sequence>
<feature type="domain" description="BTB" evidence="2">
    <location>
        <begin position="485"/>
        <end position="552"/>
    </location>
</feature>
<keyword evidence="4" id="KW-1185">Reference proteome</keyword>
<feature type="compositionally biased region" description="Polar residues" evidence="1">
    <location>
        <begin position="915"/>
        <end position="927"/>
    </location>
</feature>
<comment type="caution">
    <text evidence="3">The sequence shown here is derived from an EMBL/GenBank/DDBJ whole genome shotgun (WGS) entry which is preliminary data.</text>
</comment>
<dbReference type="CDD" id="cd18490">
    <property type="entry name" value="BACK_BTBD8"/>
    <property type="match status" value="1"/>
</dbReference>
<dbReference type="PROSITE" id="PS50097">
    <property type="entry name" value="BTB"/>
    <property type="match status" value="2"/>
</dbReference>
<feature type="compositionally biased region" description="Polar residues" evidence="1">
    <location>
        <begin position="1036"/>
        <end position="1052"/>
    </location>
</feature>
<evidence type="ECO:0000313" key="3">
    <source>
        <dbReference type="EMBL" id="KAJ8279382.1"/>
    </source>
</evidence>
<dbReference type="CDD" id="cd18286">
    <property type="entry name" value="BTB2_POZ_BTBD8"/>
    <property type="match status" value="1"/>
</dbReference>
<feature type="region of interest" description="Disordered" evidence="1">
    <location>
        <begin position="1620"/>
        <end position="1682"/>
    </location>
</feature>
<feature type="compositionally biased region" description="Low complexity" evidence="1">
    <location>
        <begin position="998"/>
        <end position="1025"/>
    </location>
</feature>
<feature type="compositionally biased region" description="Low complexity" evidence="1">
    <location>
        <begin position="1150"/>
        <end position="1164"/>
    </location>
</feature>
<dbReference type="InterPro" id="IPR011333">
    <property type="entry name" value="SKP1/BTB/POZ_sf"/>
</dbReference>